<dbReference type="PROSITE" id="PS51296">
    <property type="entry name" value="RIESKE"/>
    <property type="match status" value="1"/>
</dbReference>
<dbReference type="GO" id="GO:0005737">
    <property type="term" value="C:cytoplasm"/>
    <property type="evidence" value="ECO:0007669"/>
    <property type="project" value="TreeGrafter"/>
</dbReference>
<dbReference type="Gene3D" id="3.50.50.60">
    <property type="entry name" value="FAD/NAD(P)-binding domain"/>
    <property type="match status" value="1"/>
</dbReference>
<dbReference type="InterPro" id="IPR036188">
    <property type="entry name" value="FAD/NAD-bd_sf"/>
</dbReference>
<feature type="domain" description="Rieske" evidence="6">
    <location>
        <begin position="426"/>
        <end position="509"/>
    </location>
</feature>
<dbReference type="PANTHER" id="PTHR13847:SF274">
    <property type="entry name" value="RIESKE 2FE-2S IRON-SULFUR PROTEIN YHFW-RELATED"/>
    <property type="match status" value="1"/>
</dbReference>
<proteinExistence type="predicted"/>
<evidence type="ECO:0000256" key="2">
    <source>
        <dbReference type="ARBA" id="ARBA00022723"/>
    </source>
</evidence>
<dbReference type="CDD" id="cd03477">
    <property type="entry name" value="Rieske_YhfW_C"/>
    <property type="match status" value="1"/>
</dbReference>
<dbReference type="Pfam" id="PF00355">
    <property type="entry name" value="Rieske"/>
    <property type="match status" value="1"/>
</dbReference>
<dbReference type="PANTHER" id="PTHR13847">
    <property type="entry name" value="SARCOSINE DEHYDROGENASE-RELATED"/>
    <property type="match status" value="1"/>
</dbReference>
<keyword evidence="1" id="KW-0001">2Fe-2S</keyword>
<accession>A0A2T0BKC8</accession>
<protein>
    <submittedName>
        <fullName evidence="7">Gamma-glutamylputrescine oxidoreductase</fullName>
        <ecNumber evidence="7">1.4.3.-</ecNumber>
    </submittedName>
</protein>
<dbReference type="InterPro" id="IPR036922">
    <property type="entry name" value="Rieske_2Fe-2S_sf"/>
</dbReference>
<organism evidence="7 8">
    <name type="scientific">Clostridium vincentii</name>
    <dbReference type="NCBI Taxonomy" id="52704"/>
    <lineage>
        <taxon>Bacteria</taxon>
        <taxon>Bacillati</taxon>
        <taxon>Bacillota</taxon>
        <taxon>Clostridia</taxon>
        <taxon>Eubacteriales</taxon>
        <taxon>Clostridiaceae</taxon>
        <taxon>Clostridium</taxon>
    </lineage>
</organism>
<evidence type="ECO:0000313" key="8">
    <source>
        <dbReference type="Proteomes" id="UP000239471"/>
    </source>
</evidence>
<dbReference type="GO" id="GO:0016020">
    <property type="term" value="C:membrane"/>
    <property type="evidence" value="ECO:0007669"/>
    <property type="project" value="InterPro"/>
</dbReference>
<reference evidence="7 8" key="1">
    <citation type="submission" date="2018-03" db="EMBL/GenBank/DDBJ databases">
        <title>Genome sequence of Clostridium vincentii DSM 10228.</title>
        <authorList>
            <person name="Poehlein A."/>
            <person name="Daniel R."/>
        </authorList>
    </citation>
    <scope>NUCLEOTIDE SEQUENCE [LARGE SCALE GENOMIC DNA]</scope>
    <source>
        <strain evidence="7 8">DSM 10228</strain>
    </source>
</reference>
<dbReference type="GO" id="GO:0051537">
    <property type="term" value="F:2 iron, 2 sulfur cluster binding"/>
    <property type="evidence" value="ECO:0007669"/>
    <property type="project" value="UniProtKB-KW"/>
</dbReference>
<evidence type="ECO:0000259" key="6">
    <source>
        <dbReference type="PROSITE" id="PS51296"/>
    </source>
</evidence>
<dbReference type="InterPro" id="IPR005805">
    <property type="entry name" value="Rieske_Fe-S_prot_C"/>
</dbReference>
<dbReference type="EC" id="1.4.3.-" evidence="7"/>
<dbReference type="AlphaFoldDB" id="A0A2T0BKC8"/>
<dbReference type="GO" id="GO:0046872">
    <property type="term" value="F:metal ion binding"/>
    <property type="evidence" value="ECO:0007669"/>
    <property type="project" value="UniProtKB-KW"/>
</dbReference>
<evidence type="ECO:0000256" key="3">
    <source>
        <dbReference type="ARBA" id="ARBA00023004"/>
    </source>
</evidence>
<evidence type="ECO:0000313" key="7">
    <source>
        <dbReference type="EMBL" id="PRR84346.1"/>
    </source>
</evidence>
<dbReference type="FunFam" id="2.102.10.10:FF:000014">
    <property type="entry name" value="Oxidoreductase, FAD dependent"/>
    <property type="match status" value="1"/>
</dbReference>
<dbReference type="RefSeq" id="WP_106058312.1">
    <property type="nucleotide sequence ID" value="NZ_PVXQ01000002.1"/>
</dbReference>
<dbReference type="InterPro" id="IPR038010">
    <property type="entry name" value="YhfW_C"/>
</dbReference>
<dbReference type="Gene3D" id="3.30.9.10">
    <property type="entry name" value="D-Amino Acid Oxidase, subunit A, domain 2"/>
    <property type="match status" value="1"/>
</dbReference>
<sequence>MNKTNNKSPNIDEYLNSYWIKSTQETDYPPLDRDINIDVVIIGGGIVGITAGYLLKKQGTKVAIIEASRIVQGATGFTTAKITSQHHLIYDKIINSMGLDLAKQYANANESSIEFMENIAGELNINCDFERLPAYMYTGRQKCIKDIEKETQAALSLGIKARYIDKLPIDLKIEAALVFENQAQFHPRKYLLPIAKKIPGDGSYIFENTEAVEIEKGNTVTITTNKGKKVKASQVIIASHFPCYDGMGLYLTRLRPQRSYVIATSIQEIFPKAMFINTEEPGRSLRFQNDGENQLVLVGGEGHKTAHEASFKGHYDNLQGFAQSIFNVKDVLYKWSTQDYITLDKVPYVGKITSSEENIYVATGFGEWGMTNGTAAARILTDKILGRDNPWERVFNPSRPFTATAYKKLFTENFDVAKELIISKIKSGEDEVNINPGEGKIVKIDGDKYGAYKDEDGKLHIVDITCTHVGCELKWNDAERSWDCGCHGSRFTYDGEILEGPATHKLNHYNEGKNKIDLNL</sequence>
<dbReference type="OrthoDB" id="9767869at2"/>
<dbReference type="Gene3D" id="2.102.10.10">
    <property type="entry name" value="Rieske [2Fe-2S] iron-sulphur domain"/>
    <property type="match status" value="1"/>
</dbReference>
<keyword evidence="7" id="KW-0560">Oxidoreductase</keyword>
<dbReference type="SUPFAM" id="SSF51905">
    <property type="entry name" value="FAD/NAD(P)-binding domain"/>
    <property type="match status" value="1"/>
</dbReference>
<dbReference type="SUPFAM" id="SSF50022">
    <property type="entry name" value="ISP domain"/>
    <property type="match status" value="1"/>
</dbReference>
<dbReference type="PRINTS" id="PR00162">
    <property type="entry name" value="RIESKE"/>
</dbReference>
<comment type="caution">
    <text evidence="7">The sequence shown here is derived from an EMBL/GenBank/DDBJ whole genome shotgun (WGS) entry which is preliminary data.</text>
</comment>
<gene>
    <name evidence="7" type="primary">puuB_1</name>
    <name evidence="7" type="ORF">CLVI_02720</name>
</gene>
<name>A0A2T0BKC8_9CLOT</name>
<dbReference type="InterPro" id="IPR006076">
    <property type="entry name" value="FAD-dep_OxRdtase"/>
</dbReference>
<keyword evidence="5" id="KW-1015">Disulfide bond</keyword>
<keyword evidence="4" id="KW-0411">Iron-sulfur</keyword>
<keyword evidence="2" id="KW-0479">Metal-binding</keyword>
<evidence type="ECO:0000256" key="1">
    <source>
        <dbReference type="ARBA" id="ARBA00022714"/>
    </source>
</evidence>
<evidence type="ECO:0000256" key="4">
    <source>
        <dbReference type="ARBA" id="ARBA00023014"/>
    </source>
</evidence>
<dbReference type="GO" id="GO:0016705">
    <property type="term" value="F:oxidoreductase activity, acting on paired donors, with incorporation or reduction of molecular oxygen"/>
    <property type="evidence" value="ECO:0007669"/>
    <property type="project" value="UniProtKB-ARBA"/>
</dbReference>
<evidence type="ECO:0000256" key="5">
    <source>
        <dbReference type="ARBA" id="ARBA00023157"/>
    </source>
</evidence>
<dbReference type="InterPro" id="IPR017941">
    <property type="entry name" value="Rieske_2Fe-2S"/>
</dbReference>
<keyword evidence="3" id="KW-0408">Iron</keyword>
<keyword evidence="8" id="KW-1185">Reference proteome</keyword>
<dbReference type="GO" id="GO:0004497">
    <property type="term" value="F:monooxygenase activity"/>
    <property type="evidence" value="ECO:0007669"/>
    <property type="project" value="UniProtKB-ARBA"/>
</dbReference>
<dbReference type="Pfam" id="PF01266">
    <property type="entry name" value="DAO"/>
    <property type="match status" value="1"/>
</dbReference>
<dbReference type="Proteomes" id="UP000239471">
    <property type="component" value="Unassembled WGS sequence"/>
</dbReference>
<dbReference type="EMBL" id="PVXQ01000002">
    <property type="protein sequence ID" value="PRR84346.1"/>
    <property type="molecule type" value="Genomic_DNA"/>
</dbReference>